<sequence length="277" mass="30848">MTLPGPIMSAQPPCCSLCELHQDRSSTTETYLSRIAWCLDSMLSEPFHGGLHGFPIVAFNRNGDDVLRIDPSSRVQVHEQLGGGHLSALGLVGLFGSIRLDTLHDERKDMVFACVRERETFTLRAGDDDFLVPVEDRNHAGDSSGAYSATVLFYVIDHVQEAVHGDLYELSICERAADPPVGHKDDAVRVRLCPNSWRVRSIILRFDDVKELSIELYANSGVCWLFAGFYIDGLCSVAGPQQDLEESEGDKLIKGTHVCKKKTNGRYSRRPIPKERM</sequence>
<dbReference type="Proteomes" id="UP000799764">
    <property type="component" value="Unassembled WGS sequence"/>
</dbReference>
<evidence type="ECO:0000313" key="2">
    <source>
        <dbReference type="Proteomes" id="UP000799764"/>
    </source>
</evidence>
<keyword evidence="2" id="KW-1185">Reference proteome</keyword>
<dbReference type="EMBL" id="MU001505">
    <property type="protein sequence ID" value="KAF2441744.1"/>
    <property type="molecule type" value="Genomic_DNA"/>
</dbReference>
<dbReference type="AlphaFoldDB" id="A0A9P4PB34"/>
<comment type="caution">
    <text evidence="1">The sequence shown here is derived from an EMBL/GenBank/DDBJ whole genome shotgun (WGS) entry which is preliminary data.</text>
</comment>
<accession>A0A9P4PB34</accession>
<organism evidence="1 2">
    <name type="scientific">Karstenula rhodostoma CBS 690.94</name>
    <dbReference type="NCBI Taxonomy" id="1392251"/>
    <lineage>
        <taxon>Eukaryota</taxon>
        <taxon>Fungi</taxon>
        <taxon>Dikarya</taxon>
        <taxon>Ascomycota</taxon>
        <taxon>Pezizomycotina</taxon>
        <taxon>Dothideomycetes</taxon>
        <taxon>Pleosporomycetidae</taxon>
        <taxon>Pleosporales</taxon>
        <taxon>Massarineae</taxon>
        <taxon>Didymosphaeriaceae</taxon>
        <taxon>Karstenula</taxon>
    </lineage>
</organism>
<evidence type="ECO:0000313" key="1">
    <source>
        <dbReference type="EMBL" id="KAF2441744.1"/>
    </source>
</evidence>
<protein>
    <submittedName>
        <fullName evidence="1">Uncharacterized protein</fullName>
    </submittedName>
</protein>
<gene>
    <name evidence="1" type="ORF">P171DRAFT_78406</name>
</gene>
<reference evidence="1" key="1">
    <citation type="journal article" date="2020" name="Stud. Mycol.">
        <title>101 Dothideomycetes genomes: a test case for predicting lifestyles and emergence of pathogens.</title>
        <authorList>
            <person name="Haridas S."/>
            <person name="Albert R."/>
            <person name="Binder M."/>
            <person name="Bloem J."/>
            <person name="Labutti K."/>
            <person name="Salamov A."/>
            <person name="Andreopoulos B."/>
            <person name="Baker S."/>
            <person name="Barry K."/>
            <person name="Bills G."/>
            <person name="Bluhm B."/>
            <person name="Cannon C."/>
            <person name="Castanera R."/>
            <person name="Culley D."/>
            <person name="Daum C."/>
            <person name="Ezra D."/>
            <person name="Gonzalez J."/>
            <person name="Henrissat B."/>
            <person name="Kuo A."/>
            <person name="Liang C."/>
            <person name="Lipzen A."/>
            <person name="Lutzoni F."/>
            <person name="Magnuson J."/>
            <person name="Mondo S."/>
            <person name="Nolan M."/>
            <person name="Ohm R."/>
            <person name="Pangilinan J."/>
            <person name="Park H.-J."/>
            <person name="Ramirez L."/>
            <person name="Alfaro M."/>
            <person name="Sun H."/>
            <person name="Tritt A."/>
            <person name="Yoshinaga Y."/>
            <person name="Zwiers L.-H."/>
            <person name="Turgeon B."/>
            <person name="Goodwin S."/>
            <person name="Spatafora J."/>
            <person name="Crous P."/>
            <person name="Grigoriev I."/>
        </authorList>
    </citation>
    <scope>NUCLEOTIDE SEQUENCE</scope>
    <source>
        <strain evidence="1">CBS 690.94</strain>
    </source>
</reference>
<proteinExistence type="predicted"/>
<name>A0A9P4PB34_9PLEO</name>